<feature type="compositionally biased region" description="Polar residues" evidence="5">
    <location>
        <begin position="1"/>
        <end position="11"/>
    </location>
</feature>
<name>A0AAV6XAI3_9LAMI</name>
<feature type="compositionally biased region" description="Polar residues" evidence="5">
    <location>
        <begin position="203"/>
        <end position="214"/>
    </location>
</feature>
<protein>
    <recommendedName>
        <fullName evidence="8">DNA-directed RNA polymerase III subunit RPC4</fullName>
    </recommendedName>
</protein>
<evidence type="ECO:0000313" key="6">
    <source>
        <dbReference type="EMBL" id="KAG8376210.1"/>
    </source>
</evidence>
<dbReference type="GO" id="GO:0003677">
    <property type="term" value="F:DNA binding"/>
    <property type="evidence" value="ECO:0007669"/>
    <property type="project" value="InterPro"/>
</dbReference>
<dbReference type="Proteomes" id="UP000826271">
    <property type="component" value="Unassembled WGS sequence"/>
</dbReference>
<evidence type="ECO:0000256" key="5">
    <source>
        <dbReference type="SAM" id="MobiDB-lite"/>
    </source>
</evidence>
<dbReference type="EMBL" id="WHWC01000009">
    <property type="protein sequence ID" value="KAG8376210.1"/>
    <property type="molecule type" value="Genomic_DNA"/>
</dbReference>
<dbReference type="PANTHER" id="PTHR13408">
    <property type="entry name" value="DNA-DIRECTED RNA POLYMERASE III"/>
    <property type="match status" value="1"/>
</dbReference>
<dbReference type="AlphaFoldDB" id="A0AAV6XAI3"/>
<dbReference type="GO" id="GO:0042797">
    <property type="term" value="P:tRNA transcription by RNA polymerase III"/>
    <property type="evidence" value="ECO:0007669"/>
    <property type="project" value="TreeGrafter"/>
</dbReference>
<evidence type="ECO:0008006" key="8">
    <source>
        <dbReference type="Google" id="ProtNLM"/>
    </source>
</evidence>
<evidence type="ECO:0000256" key="2">
    <source>
        <dbReference type="ARBA" id="ARBA00022478"/>
    </source>
</evidence>
<evidence type="ECO:0000256" key="1">
    <source>
        <dbReference type="ARBA" id="ARBA00004123"/>
    </source>
</evidence>
<keyword evidence="3" id="KW-0804">Transcription</keyword>
<dbReference type="InterPro" id="IPR007811">
    <property type="entry name" value="RPC4"/>
</dbReference>
<accession>A0AAV6XAI3</accession>
<gene>
    <name evidence="6" type="ORF">BUALT_Bualt09G0039400</name>
</gene>
<dbReference type="GO" id="GO:0005666">
    <property type="term" value="C:RNA polymerase III complex"/>
    <property type="evidence" value="ECO:0007669"/>
    <property type="project" value="InterPro"/>
</dbReference>
<keyword evidence="7" id="KW-1185">Reference proteome</keyword>
<keyword evidence="4" id="KW-0539">Nucleus</keyword>
<dbReference type="PANTHER" id="PTHR13408:SF0">
    <property type="entry name" value="DNA-DIRECTED RNA POLYMERASE III SUBUNIT RPC4"/>
    <property type="match status" value="1"/>
</dbReference>
<sequence>MDPESLVSSKGNAPRKVRFAPKAPPKRDQKPVLPKVEKTENDIDDAMAEQLRRRLNETSLTGRSKVERKGKHLFRSRTLRHLKLHLVMEDHLNPSNHMALPRISTRIRAHLLRATGTEQTVQKEYKEPWDYYTYYPVTLPLRRPYSGDPVVELLDEEEFGEDPETSTYDENETSAAETLGLLEENMEDNMIFLQLPATLPTINPSIKTEDNNANSSKGSGKSQKPCSLEELPAGLMGKMLVYKSGAIKLKLGDTLYDVSAGLECVFAQDVVAINTETKQCCNVGELNKRAVITPDIDHILDSMPDL</sequence>
<evidence type="ECO:0000256" key="4">
    <source>
        <dbReference type="ARBA" id="ARBA00023242"/>
    </source>
</evidence>
<comment type="subcellular location">
    <subcellularLocation>
        <location evidence="1">Nucleus</location>
    </subcellularLocation>
</comment>
<reference evidence="6" key="1">
    <citation type="submission" date="2019-10" db="EMBL/GenBank/DDBJ databases">
        <authorList>
            <person name="Zhang R."/>
            <person name="Pan Y."/>
            <person name="Wang J."/>
            <person name="Ma R."/>
            <person name="Yu S."/>
        </authorList>
    </citation>
    <scope>NUCLEOTIDE SEQUENCE</scope>
    <source>
        <strain evidence="6">LA-IB0</strain>
        <tissue evidence="6">Leaf</tissue>
    </source>
</reference>
<dbReference type="Pfam" id="PF05132">
    <property type="entry name" value="RNA_pol_Rpc4"/>
    <property type="match status" value="1"/>
</dbReference>
<keyword evidence="2" id="KW-0240">DNA-directed RNA polymerase</keyword>
<feature type="region of interest" description="Disordered" evidence="5">
    <location>
        <begin position="203"/>
        <end position="226"/>
    </location>
</feature>
<feature type="region of interest" description="Disordered" evidence="5">
    <location>
        <begin position="1"/>
        <end position="42"/>
    </location>
</feature>
<evidence type="ECO:0000313" key="7">
    <source>
        <dbReference type="Proteomes" id="UP000826271"/>
    </source>
</evidence>
<organism evidence="6 7">
    <name type="scientific">Buddleja alternifolia</name>
    <dbReference type="NCBI Taxonomy" id="168488"/>
    <lineage>
        <taxon>Eukaryota</taxon>
        <taxon>Viridiplantae</taxon>
        <taxon>Streptophyta</taxon>
        <taxon>Embryophyta</taxon>
        <taxon>Tracheophyta</taxon>
        <taxon>Spermatophyta</taxon>
        <taxon>Magnoliopsida</taxon>
        <taxon>eudicotyledons</taxon>
        <taxon>Gunneridae</taxon>
        <taxon>Pentapetalae</taxon>
        <taxon>asterids</taxon>
        <taxon>lamiids</taxon>
        <taxon>Lamiales</taxon>
        <taxon>Scrophulariaceae</taxon>
        <taxon>Buddlejeae</taxon>
        <taxon>Buddleja</taxon>
    </lineage>
</organism>
<evidence type="ECO:0000256" key="3">
    <source>
        <dbReference type="ARBA" id="ARBA00023163"/>
    </source>
</evidence>
<proteinExistence type="predicted"/>
<feature type="compositionally biased region" description="Basic and acidic residues" evidence="5">
    <location>
        <begin position="25"/>
        <end position="41"/>
    </location>
</feature>
<comment type="caution">
    <text evidence="6">The sequence shown here is derived from an EMBL/GenBank/DDBJ whole genome shotgun (WGS) entry which is preliminary data.</text>
</comment>